<dbReference type="EMBL" id="LR796984">
    <property type="protein sequence ID" value="CAB4179767.1"/>
    <property type="molecule type" value="Genomic_DNA"/>
</dbReference>
<evidence type="ECO:0000313" key="1">
    <source>
        <dbReference type="EMBL" id="CAB4174449.1"/>
    </source>
</evidence>
<name>A0A6J5QBE5_9CAUD</name>
<accession>A0A6J5QBE5</accession>
<sequence length="135" mass="15598">MRHGDISNDLPQRVLVVADVFLTVELHVKKVLKIIPLVQTDKKIRRDILSSLYLTANRRGITFELVSFELSENELSDVIDTLDKMGTNPFRYFTSYESIVHLVDELPYRPEVVGVLDVPNRLLRYGHWGLDFNSL</sequence>
<proteinExistence type="predicted"/>
<dbReference type="EMBL" id="LR797127">
    <property type="protein sequence ID" value="CAB4188884.1"/>
    <property type="molecule type" value="Genomic_DNA"/>
</dbReference>
<evidence type="ECO:0000313" key="2">
    <source>
        <dbReference type="EMBL" id="CAB4179767.1"/>
    </source>
</evidence>
<organism evidence="2">
    <name type="scientific">uncultured Caudovirales phage</name>
    <dbReference type="NCBI Taxonomy" id="2100421"/>
    <lineage>
        <taxon>Viruses</taxon>
        <taxon>Duplodnaviria</taxon>
        <taxon>Heunggongvirae</taxon>
        <taxon>Uroviricota</taxon>
        <taxon>Caudoviricetes</taxon>
        <taxon>Peduoviridae</taxon>
        <taxon>Maltschvirus</taxon>
        <taxon>Maltschvirus maltsch</taxon>
    </lineage>
</organism>
<reference evidence="2" key="1">
    <citation type="submission" date="2020-05" db="EMBL/GenBank/DDBJ databases">
        <authorList>
            <person name="Chiriac C."/>
            <person name="Salcher M."/>
            <person name="Ghai R."/>
            <person name="Kavagutti S V."/>
        </authorList>
    </citation>
    <scope>NUCLEOTIDE SEQUENCE</scope>
</reference>
<dbReference type="EMBL" id="LR796920">
    <property type="protein sequence ID" value="CAB4174449.1"/>
    <property type="molecule type" value="Genomic_DNA"/>
</dbReference>
<gene>
    <name evidence="2" type="ORF">UFOVP1035_40</name>
    <name evidence="3" type="ORF">UFOVP1181_146</name>
    <name evidence="1" type="ORF">UFOVP965_44</name>
</gene>
<protein>
    <submittedName>
        <fullName evidence="2">Uncharacterized protein</fullName>
    </submittedName>
</protein>
<evidence type="ECO:0000313" key="3">
    <source>
        <dbReference type="EMBL" id="CAB4188884.1"/>
    </source>
</evidence>